<feature type="non-terminal residue" evidence="1">
    <location>
        <position position="101"/>
    </location>
</feature>
<gene>
    <name evidence="1" type="ORF">METZ01_LOCUS499107</name>
</gene>
<name>A0A383DPQ9_9ZZZZ</name>
<sequence>MNYTNKLSRICHEKIEQLNEDKIVLKWGYSEDTVGICTCTMNNFFAYSLDENDELRCYYLLGSLFDQIMYTHFQENYKTFRSAIKFPKIFAHGVGIMSSPS</sequence>
<dbReference type="EMBL" id="UINC01218987">
    <property type="protein sequence ID" value="SVE46253.1"/>
    <property type="molecule type" value="Genomic_DNA"/>
</dbReference>
<reference evidence="1" key="1">
    <citation type="submission" date="2018-05" db="EMBL/GenBank/DDBJ databases">
        <authorList>
            <person name="Lanie J.A."/>
            <person name="Ng W.-L."/>
            <person name="Kazmierczak K.M."/>
            <person name="Andrzejewski T.M."/>
            <person name="Davidsen T.M."/>
            <person name="Wayne K.J."/>
            <person name="Tettelin H."/>
            <person name="Glass J.I."/>
            <person name="Rusch D."/>
            <person name="Podicherti R."/>
            <person name="Tsui H.-C.T."/>
            <person name="Winkler M.E."/>
        </authorList>
    </citation>
    <scope>NUCLEOTIDE SEQUENCE</scope>
</reference>
<proteinExistence type="predicted"/>
<protein>
    <submittedName>
        <fullName evidence="1">Uncharacterized protein</fullName>
    </submittedName>
</protein>
<dbReference type="AlphaFoldDB" id="A0A383DPQ9"/>
<organism evidence="1">
    <name type="scientific">marine metagenome</name>
    <dbReference type="NCBI Taxonomy" id="408172"/>
    <lineage>
        <taxon>unclassified sequences</taxon>
        <taxon>metagenomes</taxon>
        <taxon>ecological metagenomes</taxon>
    </lineage>
</organism>
<accession>A0A383DPQ9</accession>
<evidence type="ECO:0000313" key="1">
    <source>
        <dbReference type="EMBL" id="SVE46253.1"/>
    </source>
</evidence>